<name>A0A2J7Q2J4_9NEOP</name>
<comment type="caution">
    <text evidence="2">The sequence shown here is derived from an EMBL/GenBank/DDBJ whole genome shotgun (WGS) entry which is preliminary data.</text>
</comment>
<dbReference type="EMBL" id="NEVH01019370">
    <property type="protein sequence ID" value="PNF22805.1"/>
    <property type="molecule type" value="Genomic_DNA"/>
</dbReference>
<feature type="compositionally biased region" description="Basic and acidic residues" evidence="1">
    <location>
        <begin position="387"/>
        <end position="402"/>
    </location>
</feature>
<reference evidence="2 3" key="1">
    <citation type="submission" date="2017-12" db="EMBL/GenBank/DDBJ databases">
        <title>Hemimetabolous genomes reveal molecular basis of termite eusociality.</title>
        <authorList>
            <person name="Harrison M.C."/>
            <person name="Jongepier E."/>
            <person name="Robertson H.M."/>
            <person name="Arning N."/>
            <person name="Bitard-Feildel T."/>
            <person name="Chao H."/>
            <person name="Childers C.P."/>
            <person name="Dinh H."/>
            <person name="Doddapaneni H."/>
            <person name="Dugan S."/>
            <person name="Gowin J."/>
            <person name="Greiner C."/>
            <person name="Han Y."/>
            <person name="Hu H."/>
            <person name="Hughes D.S.T."/>
            <person name="Huylmans A.-K."/>
            <person name="Kemena C."/>
            <person name="Kremer L.P.M."/>
            <person name="Lee S.L."/>
            <person name="Lopez-Ezquerra A."/>
            <person name="Mallet L."/>
            <person name="Monroy-Kuhn J.M."/>
            <person name="Moser A."/>
            <person name="Murali S.C."/>
            <person name="Muzny D.M."/>
            <person name="Otani S."/>
            <person name="Piulachs M.-D."/>
            <person name="Poelchau M."/>
            <person name="Qu J."/>
            <person name="Schaub F."/>
            <person name="Wada-Katsumata A."/>
            <person name="Worley K.C."/>
            <person name="Xie Q."/>
            <person name="Ylla G."/>
            <person name="Poulsen M."/>
            <person name="Gibbs R.A."/>
            <person name="Schal C."/>
            <person name="Richards S."/>
            <person name="Belles X."/>
            <person name="Korb J."/>
            <person name="Bornberg-Bauer E."/>
        </authorList>
    </citation>
    <scope>NUCLEOTIDE SEQUENCE [LARGE SCALE GENOMIC DNA]</scope>
    <source>
        <tissue evidence="2">Whole body</tissue>
    </source>
</reference>
<evidence type="ECO:0000313" key="2">
    <source>
        <dbReference type="EMBL" id="PNF22805.1"/>
    </source>
</evidence>
<dbReference type="OrthoDB" id="6382611at2759"/>
<evidence type="ECO:0000313" key="3">
    <source>
        <dbReference type="Proteomes" id="UP000235965"/>
    </source>
</evidence>
<feature type="compositionally biased region" description="Polar residues" evidence="1">
    <location>
        <begin position="274"/>
        <end position="283"/>
    </location>
</feature>
<dbReference type="AlphaFoldDB" id="A0A2J7Q2J4"/>
<dbReference type="Proteomes" id="UP000235965">
    <property type="component" value="Unassembled WGS sequence"/>
</dbReference>
<evidence type="ECO:0000256" key="1">
    <source>
        <dbReference type="SAM" id="MobiDB-lite"/>
    </source>
</evidence>
<gene>
    <name evidence="2" type="ORF">B7P43_G02517</name>
</gene>
<feature type="compositionally biased region" description="Basic and acidic residues" evidence="1">
    <location>
        <begin position="300"/>
        <end position="319"/>
    </location>
</feature>
<keyword evidence="3" id="KW-1185">Reference proteome</keyword>
<proteinExistence type="predicted"/>
<feature type="region of interest" description="Disordered" evidence="1">
    <location>
        <begin position="274"/>
        <end position="325"/>
    </location>
</feature>
<sequence length="830" mass="94407">MCAFGRYIDCIDVNLEKVVIEVRVLECVVKVKGKQIRTNKWLLPYHWKEVYSILHTAAENHMKNELAETVVAQGKDTQVALMFKPFLAVYPYIINPYQSNGDLVGALQDSGEESASYKSMIVASVYPKCTADISRENYSEFGSCGLKSSAYARNRIRNLKLNSVADDKFYSEIIWQTVEDFQRIPNDIKLRKEAEDRTNAYVATDSLPGYSDDCDSYSCESDTPEKFFTIEKYSKYTGAVIRQYVNPDSPEHSSPNSKHKCDFHFSNLGAEVESVNSKPTSAVSVKFSPRKKQNISHDCSGAKDKQRPKCDSSSDDDRHHLSKTRNARKYEGKFCVNRPKWKNMANVIYKEEGTSGSKWKMENDMLNDPKTVTENPTRCYEDTISERRKVDSTAENKGKSELQSRGAYTSNRTHKTCSMETDVVMKVTSFKETSADNKYIRRGNSKESDSAKTRISQLNNKRTHKNNRTINHYFQTKKTEHVSLFGSSEESVETPHISSTDDCVPGTPIHTTQFGIQLISKTENLSVESPVSLGHCVREPKCSVRIQQTKSEPVDYDTDKSSSKAKLSGYSNYTKKKKCSILSARRKRHKSAAEISKRASGHIPSYFGSQVGKSDRKSSLQNVYQQQLKSVVQAVNEGELLPSSSEESGKGTAISEDLLLCGAEQKELKIVPDVFLKTKDNFETNHGQEAVTSSNNQEDFKVSHLTLEELEQKFKSNVKYLYGILKGEIYCWRHEQFKKGGTDSRNLCYAVSTIPYTDSQLNHLLFLIRNTFYRKYSYMNHFDYIMKVLLPEATTKIFMDQFSLSHEQTLQKIHKIHIASDTPDEKSLPW</sequence>
<protein>
    <submittedName>
        <fullName evidence="2">Uncharacterized protein</fullName>
    </submittedName>
</protein>
<dbReference type="STRING" id="105785.A0A2J7Q2J4"/>
<feature type="compositionally biased region" description="Polar residues" evidence="1">
    <location>
        <begin position="403"/>
        <end position="412"/>
    </location>
</feature>
<dbReference type="InParanoid" id="A0A2J7Q2J4"/>
<feature type="region of interest" description="Disordered" evidence="1">
    <location>
        <begin position="387"/>
        <end position="412"/>
    </location>
</feature>
<organism evidence="2 3">
    <name type="scientific">Cryptotermes secundus</name>
    <dbReference type="NCBI Taxonomy" id="105785"/>
    <lineage>
        <taxon>Eukaryota</taxon>
        <taxon>Metazoa</taxon>
        <taxon>Ecdysozoa</taxon>
        <taxon>Arthropoda</taxon>
        <taxon>Hexapoda</taxon>
        <taxon>Insecta</taxon>
        <taxon>Pterygota</taxon>
        <taxon>Neoptera</taxon>
        <taxon>Polyneoptera</taxon>
        <taxon>Dictyoptera</taxon>
        <taxon>Blattodea</taxon>
        <taxon>Blattoidea</taxon>
        <taxon>Termitoidae</taxon>
        <taxon>Kalotermitidae</taxon>
        <taxon>Cryptotermitinae</taxon>
        <taxon>Cryptotermes</taxon>
    </lineage>
</organism>
<accession>A0A2J7Q2J4</accession>